<dbReference type="RefSeq" id="WP_168719280.1">
    <property type="nucleotide sequence ID" value="NZ_CP042909.1"/>
</dbReference>
<evidence type="ECO:0000313" key="2">
    <source>
        <dbReference type="Proteomes" id="UP000501253"/>
    </source>
</evidence>
<accession>A0A6H1WS19</accession>
<evidence type="ECO:0000313" key="1">
    <source>
        <dbReference type="EMBL" id="QJA05926.1"/>
    </source>
</evidence>
<dbReference type="KEGG" id="tmai:FVE67_03545"/>
<name>A0A6H1WS19_9BACT</name>
<protein>
    <submittedName>
        <fullName evidence="1">Uncharacterized protein</fullName>
    </submittedName>
</protein>
<gene>
    <name evidence="1" type="ORF">FVE67_03545</name>
</gene>
<proteinExistence type="predicted"/>
<dbReference type="Proteomes" id="UP000501253">
    <property type="component" value="Chromosome"/>
</dbReference>
<dbReference type="AlphaFoldDB" id="A0A6H1WS19"/>
<organism evidence="1 2">
    <name type="scientific">Thermosulfurimonas marina</name>
    <dbReference type="NCBI Taxonomy" id="2047767"/>
    <lineage>
        <taxon>Bacteria</taxon>
        <taxon>Pseudomonadati</taxon>
        <taxon>Thermodesulfobacteriota</taxon>
        <taxon>Thermodesulfobacteria</taxon>
        <taxon>Thermodesulfobacteriales</taxon>
        <taxon>Thermodesulfobacteriaceae</taxon>
        <taxon>Thermosulfurimonas</taxon>
    </lineage>
</organism>
<sequence>MILLVIDRPEAWERFVERVQDLPRDKRGYVLLVRDEGVTRCLGCEPGLFPHFHQFVLDGGRAAIGLNSLKRFGIPETRPPELFERVDEEALEKELLSRGYRRERL</sequence>
<reference evidence="1 2" key="1">
    <citation type="submission" date="2019-08" db="EMBL/GenBank/DDBJ databases">
        <title>Complete genome sequence of Thermosulfurimonas marina SU872T, an anaerobic thermophilic chemolithoautotrophic bacterium isolated from a shallow marine hydrothermal vent.</title>
        <authorList>
            <person name="Allioux M."/>
            <person name="Jebbar M."/>
            <person name="Slobodkina G."/>
            <person name="Slobodkin A."/>
            <person name="Moalic Y."/>
            <person name="Frolova A."/>
            <person name="Shao Z."/>
            <person name="Alain K."/>
        </authorList>
    </citation>
    <scope>NUCLEOTIDE SEQUENCE [LARGE SCALE GENOMIC DNA]</scope>
    <source>
        <strain evidence="1 2">SU872</strain>
    </source>
</reference>
<dbReference type="EMBL" id="CP042909">
    <property type="protein sequence ID" value="QJA05926.1"/>
    <property type="molecule type" value="Genomic_DNA"/>
</dbReference>
<keyword evidence="2" id="KW-1185">Reference proteome</keyword>